<comment type="caution">
    <text evidence="1">The sequence shown here is derived from an EMBL/GenBank/DDBJ whole genome shotgun (WGS) entry which is preliminary data.</text>
</comment>
<gene>
    <name evidence="1" type="ORF">HPB49_015712</name>
</gene>
<dbReference type="EMBL" id="CM023475">
    <property type="protein sequence ID" value="KAH7945802.1"/>
    <property type="molecule type" value="Genomic_DNA"/>
</dbReference>
<evidence type="ECO:0000313" key="2">
    <source>
        <dbReference type="Proteomes" id="UP000821865"/>
    </source>
</evidence>
<protein>
    <submittedName>
        <fullName evidence="1">Uncharacterized protein</fullName>
    </submittedName>
</protein>
<evidence type="ECO:0000313" key="1">
    <source>
        <dbReference type="EMBL" id="KAH7945802.1"/>
    </source>
</evidence>
<organism evidence="1 2">
    <name type="scientific">Dermacentor silvarum</name>
    <name type="common">Tick</name>
    <dbReference type="NCBI Taxonomy" id="543639"/>
    <lineage>
        <taxon>Eukaryota</taxon>
        <taxon>Metazoa</taxon>
        <taxon>Ecdysozoa</taxon>
        <taxon>Arthropoda</taxon>
        <taxon>Chelicerata</taxon>
        <taxon>Arachnida</taxon>
        <taxon>Acari</taxon>
        <taxon>Parasitiformes</taxon>
        <taxon>Ixodida</taxon>
        <taxon>Ixodoidea</taxon>
        <taxon>Ixodidae</taxon>
        <taxon>Rhipicephalinae</taxon>
        <taxon>Dermacentor</taxon>
    </lineage>
</organism>
<accession>A0ACB8CLK6</accession>
<reference evidence="1" key="1">
    <citation type="submission" date="2020-05" db="EMBL/GenBank/DDBJ databases">
        <title>Large-scale comparative analyses of tick genomes elucidate their genetic diversity and vector capacities.</title>
        <authorList>
            <person name="Jia N."/>
            <person name="Wang J."/>
            <person name="Shi W."/>
            <person name="Du L."/>
            <person name="Sun Y."/>
            <person name="Zhan W."/>
            <person name="Jiang J."/>
            <person name="Wang Q."/>
            <person name="Zhang B."/>
            <person name="Ji P."/>
            <person name="Sakyi L.B."/>
            <person name="Cui X."/>
            <person name="Yuan T."/>
            <person name="Jiang B."/>
            <person name="Yang W."/>
            <person name="Lam T.T.-Y."/>
            <person name="Chang Q."/>
            <person name="Ding S."/>
            <person name="Wang X."/>
            <person name="Zhu J."/>
            <person name="Ruan X."/>
            <person name="Zhao L."/>
            <person name="Wei J."/>
            <person name="Que T."/>
            <person name="Du C."/>
            <person name="Cheng J."/>
            <person name="Dai P."/>
            <person name="Han X."/>
            <person name="Huang E."/>
            <person name="Gao Y."/>
            <person name="Liu J."/>
            <person name="Shao H."/>
            <person name="Ye R."/>
            <person name="Li L."/>
            <person name="Wei W."/>
            <person name="Wang X."/>
            <person name="Wang C."/>
            <person name="Yang T."/>
            <person name="Huo Q."/>
            <person name="Li W."/>
            <person name="Guo W."/>
            <person name="Chen H."/>
            <person name="Zhou L."/>
            <person name="Ni X."/>
            <person name="Tian J."/>
            <person name="Zhou Y."/>
            <person name="Sheng Y."/>
            <person name="Liu T."/>
            <person name="Pan Y."/>
            <person name="Xia L."/>
            <person name="Li J."/>
            <person name="Zhao F."/>
            <person name="Cao W."/>
        </authorList>
    </citation>
    <scope>NUCLEOTIDE SEQUENCE</scope>
    <source>
        <strain evidence="1">Dsil-2018</strain>
    </source>
</reference>
<name>A0ACB8CLK6_DERSI</name>
<proteinExistence type="predicted"/>
<dbReference type="Proteomes" id="UP000821865">
    <property type="component" value="Chromosome 6"/>
</dbReference>
<sequence>MTAGKQGQRKLMPGFQTDSGSVTARTQLNRQQRPSSSASARGVLSLDQEVGLSDALLLEPPTEEAFIANLHQRFKRDLIYTYIGTVVVSVNPYKKLALYCPDVIQAYEKCSMFELPPHMKPLQNVCEASVNVGQCSLRFSSSDKSEYIISKGYAALLKASKLVMQYVAAVSGRDEEVGAIKEHILRSTPILEDLLEKRSMEALGMSPSEVHAVFQVVAVVLKLGNVEFQPRANIDDTESCALLNEYELYEICELLRVDFAFLHSALTQKMVETRHDVAVTDLSANENNHGILAMLDEECLRPGPATDESFLYKLTKVCQDSPYFESKGCKNLTGADVSLPPQCFRLRHYAGAVTYSVVGFIDKNNDHLYRDLSQAMYSCDHPLMKVLFPEGNPKRTTLKRPTTTATQFKISIGALVKNLQAKTPNYVRCIKARPNELKQPMIFEMALVQHQVRYLGLMENLRVRRAGFAFRQDYVEFLERYKLLSVRTWPQWTGLPAEGVTLLLRDLPIHPSEYLFGRTKIFIKSHRTVCELEEFRRERLNELAILIQKTWRGYVMRERFLRMRESQVVLSSNYKCWKARREFLRKRQAATTIAAYYRGWKARQEFERRKNLLTREEFHGVRQARKRECAARVLGRSYRLYKCTRYKQKLDQTARNRMREKMTASIIFKDNKASYPKSVSHPFRGDYVRLRQNVKWKRLSDETGDQYIVFADIISKITRSSGKCVQTLFVVSTNAMLIMDQRTLQIKYRIPVTDIYRISLSPFLDDIAVFHIRTTEATRKKGDFIFETGHVIEIVTKLFLVIQNATGKAPEVNFSTEFEVNFGKDTGVLAFRCTSMGDHHPGQIRIYRKGNRMEVLL</sequence>
<keyword evidence="2" id="KW-1185">Reference proteome</keyword>